<sequence>MTLASGSVDKTVRLWDVVEECQIHALSVHADQIEGVAFSPDGRLLASISWDLLLKLWDIESGSELHSLTGHTAWGACVAFSPDGTILASGAYDGAVRLWGTTSDGGDGPPLLPGSGETIQPIHTEPTETPVQTPTITNTSTIDREPVNGEEKELDLIEMVWILMEMVWILMEIALFIVGLVLFIVGLGIILFRTEVEQVMIKIGFHKLFAKYSGGNGMILILMGCIIMLIICDRLSILS</sequence>
<protein>
    <submittedName>
        <fullName evidence="1">Uncharacterized protein</fullName>
    </submittedName>
</protein>
<reference evidence="1" key="1">
    <citation type="submission" date="2018-09" db="EMBL/GenBank/DDBJ databases">
        <title>A genomic encyclopedia of anaerobic methanotrophic archaea.</title>
        <authorList>
            <person name="Skennerton C.T."/>
            <person name="Chadwick G.L."/>
            <person name="Laso-Perez R."/>
            <person name="Leu A.O."/>
            <person name="Speth D.R."/>
            <person name="Yu H."/>
            <person name="Morgan-Lang C."/>
            <person name="Hatzenpichler R."/>
            <person name="Goudeau D."/>
            <person name="Malmstrom R."/>
            <person name="Woyke T."/>
            <person name="Hallam S."/>
            <person name="Tyson G.W."/>
            <person name="Wegener G."/>
            <person name="Boetius A."/>
            <person name="Orphan V.J."/>
        </authorList>
    </citation>
    <scope>NUCLEOTIDE SEQUENCE</scope>
    <source>
        <strain evidence="1">CONS3730D10UFb2</strain>
    </source>
</reference>
<evidence type="ECO:0000313" key="1">
    <source>
        <dbReference type="EMBL" id="TKY92050.1"/>
    </source>
</evidence>
<organism evidence="1 2">
    <name type="scientific">Candidatus Methanomarinus sp</name>
    <dbReference type="NCBI Taxonomy" id="3386244"/>
    <lineage>
        <taxon>Archaea</taxon>
        <taxon>Methanobacteriati</taxon>
        <taxon>Methanobacteriota</taxon>
        <taxon>Stenosarchaea group</taxon>
        <taxon>Methanomicrobia</taxon>
        <taxon>Methanosarcinales</taxon>
        <taxon>ANME-2 cluster</taxon>
        <taxon>Candidatus Methanocomedenaceae</taxon>
        <taxon>Candidatus Methanomarinus</taxon>
    </lineage>
</organism>
<evidence type="ECO:0000313" key="2">
    <source>
        <dbReference type="Proteomes" id="UP000315423"/>
    </source>
</evidence>
<comment type="caution">
    <text evidence="1">The sequence shown here is derived from an EMBL/GenBank/DDBJ whole genome shotgun (WGS) entry which is preliminary data.</text>
</comment>
<gene>
    <name evidence="1" type="ORF">C5S46_02720</name>
</gene>
<name>A0AC61SBJ9_9EURY</name>
<dbReference type="Proteomes" id="UP000315423">
    <property type="component" value="Unassembled WGS sequence"/>
</dbReference>
<proteinExistence type="predicted"/>
<accession>A0AC61SBJ9</accession>
<dbReference type="EMBL" id="QYBA01000083">
    <property type="protein sequence ID" value="TKY92050.1"/>
    <property type="molecule type" value="Genomic_DNA"/>
</dbReference>